<dbReference type="GO" id="GO:0005737">
    <property type="term" value="C:cytoplasm"/>
    <property type="evidence" value="ECO:0007669"/>
    <property type="project" value="UniProtKB-SubCell"/>
</dbReference>
<name>A0A1J4MP58_9CRYT</name>
<evidence type="ECO:0000256" key="8">
    <source>
        <dbReference type="RuleBase" id="RU004203"/>
    </source>
</evidence>
<dbReference type="CDD" id="cd03762">
    <property type="entry name" value="proteasome_beta_type_6"/>
    <property type="match status" value="1"/>
</dbReference>
<dbReference type="InterPro" id="IPR023333">
    <property type="entry name" value="Proteasome_suB-type"/>
</dbReference>
<keyword evidence="5" id="KW-0378">Hydrolase</keyword>
<dbReference type="GO" id="GO:0019774">
    <property type="term" value="C:proteasome core complex, beta-subunit complex"/>
    <property type="evidence" value="ECO:0007669"/>
    <property type="project" value="UniProtKB-ARBA"/>
</dbReference>
<dbReference type="OrthoDB" id="7854943at2759"/>
<dbReference type="Proteomes" id="UP000186804">
    <property type="component" value="Unassembled WGS sequence"/>
</dbReference>
<dbReference type="PROSITE" id="PS00854">
    <property type="entry name" value="PROTEASOME_BETA_1"/>
    <property type="match status" value="1"/>
</dbReference>
<keyword evidence="2 8" id="KW-0963">Cytoplasm</keyword>
<dbReference type="GO" id="GO:0005634">
    <property type="term" value="C:nucleus"/>
    <property type="evidence" value="ECO:0007669"/>
    <property type="project" value="UniProtKB-SubCell"/>
</dbReference>
<keyword evidence="4" id="KW-0888">Threonine protease</keyword>
<keyword evidence="8" id="KW-0539">Nucleus</keyword>
<evidence type="ECO:0000256" key="4">
    <source>
        <dbReference type="ARBA" id="ARBA00022698"/>
    </source>
</evidence>
<evidence type="ECO:0000313" key="9">
    <source>
        <dbReference type="EMBL" id="OII76050.1"/>
    </source>
</evidence>
<dbReference type="VEuPathDB" id="CryptoDB:cand_007960"/>
<dbReference type="PRINTS" id="PR00141">
    <property type="entry name" value="PROTEASOME"/>
</dbReference>
<dbReference type="InterPro" id="IPR029055">
    <property type="entry name" value="Ntn_hydrolases_N"/>
</dbReference>
<dbReference type="GeneID" id="92364981"/>
<dbReference type="Gene3D" id="3.60.20.10">
    <property type="entry name" value="Glutamine Phosphoribosylpyrophosphate, subunit 1, domain 1"/>
    <property type="match status" value="1"/>
</dbReference>
<evidence type="ECO:0000256" key="6">
    <source>
        <dbReference type="ARBA" id="ARBA00022942"/>
    </source>
</evidence>
<accession>A0A1J4MP58</accession>
<comment type="catalytic activity">
    <reaction evidence="1">
        <text>Cleavage of peptide bonds with very broad specificity.</text>
        <dbReference type="EC" id="3.4.25.1"/>
    </reaction>
</comment>
<dbReference type="AlphaFoldDB" id="A0A1J4MP58"/>
<comment type="function">
    <text evidence="8">Component of the proteasome, a multicatalytic proteinase complex which is characterized by its ability to cleave peptides with Arg, Phe, Tyr, Leu, and Glu adjacent to the leaving group at neutral or slightly basic pH. The proteasome has an ATP-dependent proteolytic activity.</text>
</comment>
<dbReference type="PROSITE" id="PS51476">
    <property type="entry name" value="PROTEASOME_BETA_2"/>
    <property type="match status" value="1"/>
</dbReference>
<keyword evidence="3" id="KW-0645">Protease</keyword>
<dbReference type="GO" id="GO:0004298">
    <property type="term" value="F:threonine-type endopeptidase activity"/>
    <property type="evidence" value="ECO:0007669"/>
    <property type="project" value="UniProtKB-KW"/>
</dbReference>
<evidence type="ECO:0000256" key="5">
    <source>
        <dbReference type="ARBA" id="ARBA00022801"/>
    </source>
</evidence>
<dbReference type="RefSeq" id="XP_067067896.1">
    <property type="nucleotide sequence ID" value="XM_067211036.1"/>
</dbReference>
<gene>
    <name evidence="9" type="ORF">cand_007960</name>
</gene>
<dbReference type="PANTHER" id="PTHR32194:SF0">
    <property type="entry name" value="ATP-DEPENDENT PROTEASE SUBUNIT HSLV"/>
    <property type="match status" value="1"/>
</dbReference>
<organism evidence="9 10">
    <name type="scientific">Cryptosporidium andersoni</name>
    <dbReference type="NCBI Taxonomy" id="117008"/>
    <lineage>
        <taxon>Eukaryota</taxon>
        <taxon>Sar</taxon>
        <taxon>Alveolata</taxon>
        <taxon>Apicomplexa</taxon>
        <taxon>Conoidasida</taxon>
        <taxon>Coccidia</taxon>
        <taxon>Eucoccidiorida</taxon>
        <taxon>Eimeriorina</taxon>
        <taxon>Cryptosporidiidae</taxon>
        <taxon>Cryptosporidium</taxon>
    </lineage>
</organism>
<reference evidence="9 10" key="1">
    <citation type="submission" date="2016-10" db="EMBL/GenBank/DDBJ databases">
        <title>Reductive evolution of mitochondrial metabolism and differential evolution of invasion-related proteins in Cryptosporidium.</title>
        <authorList>
            <person name="Liu S."/>
            <person name="Roellig D.M."/>
            <person name="Guo Y."/>
            <person name="Li N."/>
            <person name="Frace M.A."/>
            <person name="Tang K."/>
            <person name="Zhang L."/>
            <person name="Feng Y."/>
            <person name="Xiao L."/>
        </authorList>
    </citation>
    <scope>NUCLEOTIDE SEQUENCE [LARGE SCALE GENOMIC DNA]</scope>
    <source>
        <strain evidence="9">30847</strain>
    </source>
</reference>
<keyword evidence="10" id="KW-1185">Reference proteome</keyword>
<keyword evidence="6 8" id="KW-0647">Proteasome</keyword>
<comment type="subcellular location">
    <subcellularLocation>
        <location evidence="8">Cytoplasm</location>
    </subcellularLocation>
    <subcellularLocation>
        <location evidence="8">Nucleus</location>
    </subcellularLocation>
</comment>
<dbReference type="PANTHER" id="PTHR32194">
    <property type="entry name" value="METALLOPROTEASE TLDD"/>
    <property type="match status" value="1"/>
</dbReference>
<dbReference type="Pfam" id="PF00227">
    <property type="entry name" value="Proteasome"/>
    <property type="match status" value="1"/>
</dbReference>
<dbReference type="SUPFAM" id="SSF56235">
    <property type="entry name" value="N-terminal nucleophile aminohydrolases (Ntn hydrolases)"/>
    <property type="match status" value="1"/>
</dbReference>
<dbReference type="InterPro" id="IPR000243">
    <property type="entry name" value="Pept_T1A_subB"/>
</dbReference>
<comment type="similarity">
    <text evidence="8">Belongs to the peptidase T1B family.</text>
</comment>
<evidence type="ECO:0000313" key="10">
    <source>
        <dbReference type="Proteomes" id="UP000186804"/>
    </source>
</evidence>
<evidence type="ECO:0000256" key="2">
    <source>
        <dbReference type="ARBA" id="ARBA00022490"/>
    </source>
</evidence>
<protein>
    <recommendedName>
        <fullName evidence="8">Proteasome subunit beta</fullName>
    </recommendedName>
</protein>
<evidence type="ECO:0000256" key="7">
    <source>
        <dbReference type="PIRSR" id="PIRSR600243-1"/>
    </source>
</evidence>
<sequence>MEVDDISFYNDEVMTGTTLVALKYRDGLILAADSRTSMGNMVVSHSARKITRITDKIFICRSGSASDTQTITQYVRKLTADHELELGEEARVKSVASLARIICYQNKEYLTAGLIVAGVDPYDGFKIFQIALGGSMIEKSYALSGSGSAYIYSLLDATYHTNMDMDECKDFARRLVSHAIFRDSSSGGLIRMVIITKEGYQELVIPGEELPNL</sequence>
<proteinExistence type="inferred from homology"/>
<evidence type="ECO:0000256" key="1">
    <source>
        <dbReference type="ARBA" id="ARBA00001198"/>
    </source>
</evidence>
<dbReference type="InterPro" id="IPR001353">
    <property type="entry name" value="Proteasome_sua/b"/>
</dbReference>
<dbReference type="EMBL" id="LRBS01000069">
    <property type="protein sequence ID" value="OII76050.1"/>
    <property type="molecule type" value="Genomic_DNA"/>
</dbReference>
<feature type="active site" description="Nucleophile" evidence="7">
    <location>
        <position position="17"/>
    </location>
</feature>
<dbReference type="InterPro" id="IPR016050">
    <property type="entry name" value="Proteasome_bsu_CS"/>
</dbReference>
<comment type="caution">
    <text evidence="9">The sequence shown here is derived from an EMBL/GenBank/DDBJ whole genome shotgun (WGS) entry which is preliminary data.</text>
</comment>
<dbReference type="GO" id="GO:0051603">
    <property type="term" value="P:proteolysis involved in protein catabolic process"/>
    <property type="evidence" value="ECO:0007669"/>
    <property type="project" value="InterPro"/>
</dbReference>
<comment type="subunit">
    <text evidence="8">Component of the proteasome complex.</text>
</comment>
<evidence type="ECO:0000256" key="3">
    <source>
        <dbReference type="ARBA" id="ARBA00022670"/>
    </source>
</evidence>